<evidence type="ECO:0000259" key="10">
    <source>
        <dbReference type="PROSITE" id="PS50026"/>
    </source>
</evidence>
<protein>
    <submittedName>
        <fullName evidence="12">Uncharacterized protein</fullName>
    </submittedName>
</protein>
<evidence type="ECO:0000256" key="1">
    <source>
        <dbReference type="ARBA" id="ARBA00004613"/>
    </source>
</evidence>
<dbReference type="InterPro" id="IPR003582">
    <property type="entry name" value="ShKT_dom"/>
</dbReference>
<feature type="domain" description="EGF-like" evidence="10">
    <location>
        <begin position="89"/>
        <end position="125"/>
    </location>
</feature>
<comment type="caution">
    <text evidence="12">The sequence shown here is derived from an EMBL/GenBank/DDBJ whole genome shotgun (WGS) entry which is preliminary data.</text>
</comment>
<dbReference type="SMART" id="SM00181">
    <property type="entry name" value="EGF"/>
    <property type="match status" value="3"/>
</dbReference>
<evidence type="ECO:0000313" key="13">
    <source>
        <dbReference type="Proteomes" id="UP001163046"/>
    </source>
</evidence>
<dbReference type="InterPro" id="IPR018097">
    <property type="entry name" value="EGF_Ca-bd_CS"/>
</dbReference>
<dbReference type="Gene3D" id="2.10.25.10">
    <property type="entry name" value="Laminin"/>
    <property type="match status" value="3"/>
</dbReference>
<feature type="domain" description="EGF-like" evidence="10">
    <location>
        <begin position="48"/>
        <end position="84"/>
    </location>
</feature>
<accession>A0A9X0CHF2</accession>
<dbReference type="PANTHER" id="PTHR47333">
    <property type="entry name" value="VON WILLEBRAND FACTOR C AND EGF DOMAIN-CONTAINING PROTEIN"/>
    <property type="match status" value="1"/>
</dbReference>
<dbReference type="Pfam" id="PF01549">
    <property type="entry name" value="ShK"/>
    <property type="match status" value="4"/>
</dbReference>
<evidence type="ECO:0000256" key="7">
    <source>
        <dbReference type="ARBA" id="ARBA00023157"/>
    </source>
</evidence>
<evidence type="ECO:0000313" key="12">
    <source>
        <dbReference type="EMBL" id="KAJ7336047.1"/>
    </source>
</evidence>
<organism evidence="12 13">
    <name type="scientific">Desmophyllum pertusum</name>
    <dbReference type="NCBI Taxonomy" id="174260"/>
    <lineage>
        <taxon>Eukaryota</taxon>
        <taxon>Metazoa</taxon>
        <taxon>Cnidaria</taxon>
        <taxon>Anthozoa</taxon>
        <taxon>Hexacorallia</taxon>
        <taxon>Scleractinia</taxon>
        <taxon>Caryophylliina</taxon>
        <taxon>Caryophylliidae</taxon>
        <taxon>Desmophyllum</taxon>
    </lineage>
</organism>
<keyword evidence="5" id="KW-0732">Signal</keyword>
<feature type="domain" description="ShKT" evidence="11">
    <location>
        <begin position="212"/>
        <end position="247"/>
    </location>
</feature>
<dbReference type="InterPro" id="IPR052080">
    <property type="entry name" value="vWF_C/EGF_Fibrillin"/>
</dbReference>
<evidence type="ECO:0000256" key="6">
    <source>
        <dbReference type="ARBA" id="ARBA00022737"/>
    </source>
</evidence>
<name>A0A9X0CHF2_9CNID</name>
<gene>
    <name evidence="12" type="ORF">OS493_013422</name>
</gene>
<keyword evidence="13" id="KW-1185">Reference proteome</keyword>
<dbReference type="InterPro" id="IPR049883">
    <property type="entry name" value="NOTCH1_EGF-like"/>
</dbReference>
<keyword evidence="3 9" id="KW-0245">EGF-like domain</keyword>
<dbReference type="AlphaFoldDB" id="A0A9X0CHF2"/>
<comment type="subcellular location">
    <subcellularLocation>
        <location evidence="1">Secreted</location>
    </subcellularLocation>
</comment>
<dbReference type="PROSITE" id="PS50026">
    <property type="entry name" value="EGF_3"/>
    <property type="match status" value="3"/>
</dbReference>
<keyword evidence="2" id="KW-0964">Secreted</keyword>
<feature type="domain" description="ShKT" evidence="11">
    <location>
        <begin position="4"/>
        <end position="40"/>
    </location>
</feature>
<sequence>MSSCTDKVDYCARWVGKGYCNHHKYVNSMKEKCMNSCNFCGGGGGRSYINECDRGNNRCSHGCVNTQGSYICTCPNGFQLSHNQHTCHDINECDRGKRRCSHGCVNTQGSYICTCPNGFQLSHNQHTCHACRDKNDQCAYWAGIGYCKKTHVNYMKKNCMKSCNFCGRLDINECDRGKRRCSHGCVNTQGSYICTCPNGFQLSHNQHTCHACRDKNDQCAYWAGIGYCKKTHVNYMKKNCMKSCNFCGRLACRDKNDQCAYWAGIGYCKKTHVNYMKKNCMKSCNFCGRLGRESRRSF</sequence>
<dbReference type="Pfam" id="PF12662">
    <property type="entry name" value="cEGF"/>
    <property type="match status" value="2"/>
</dbReference>
<dbReference type="GO" id="GO:0005576">
    <property type="term" value="C:extracellular region"/>
    <property type="evidence" value="ECO:0007669"/>
    <property type="project" value="UniProtKB-SubCell"/>
</dbReference>
<keyword evidence="8" id="KW-0325">Glycoprotein</keyword>
<dbReference type="Pfam" id="PF07645">
    <property type="entry name" value="EGF_CA"/>
    <property type="match status" value="1"/>
</dbReference>
<feature type="domain" description="ShKT" evidence="11">
    <location>
        <begin position="252"/>
        <end position="287"/>
    </location>
</feature>
<dbReference type="EMBL" id="MU827783">
    <property type="protein sequence ID" value="KAJ7336047.1"/>
    <property type="molecule type" value="Genomic_DNA"/>
</dbReference>
<evidence type="ECO:0000256" key="3">
    <source>
        <dbReference type="ARBA" id="ARBA00022536"/>
    </source>
</evidence>
<keyword evidence="7" id="KW-1015">Disulfide bond</keyword>
<evidence type="ECO:0000256" key="9">
    <source>
        <dbReference type="PROSITE-ProRule" id="PRU00076"/>
    </source>
</evidence>
<evidence type="ECO:0000259" key="11">
    <source>
        <dbReference type="PROSITE" id="PS51670"/>
    </source>
</evidence>
<dbReference type="InterPro" id="IPR001881">
    <property type="entry name" value="EGF-like_Ca-bd_dom"/>
</dbReference>
<feature type="domain" description="EGF-like" evidence="10">
    <location>
        <begin position="170"/>
        <end position="206"/>
    </location>
</feature>
<evidence type="ECO:0000256" key="2">
    <source>
        <dbReference type="ARBA" id="ARBA00022525"/>
    </source>
</evidence>
<dbReference type="SMART" id="SM00179">
    <property type="entry name" value="EGF_CA"/>
    <property type="match status" value="3"/>
</dbReference>
<keyword evidence="6" id="KW-0677">Repeat</keyword>
<proteinExistence type="predicted"/>
<dbReference type="SUPFAM" id="SSF57196">
    <property type="entry name" value="EGF/Laminin"/>
    <property type="match status" value="3"/>
</dbReference>
<evidence type="ECO:0000256" key="4">
    <source>
        <dbReference type="ARBA" id="ARBA00022656"/>
    </source>
</evidence>
<feature type="domain" description="ShKT" evidence="11">
    <location>
        <begin position="131"/>
        <end position="166"/>
    </location>
</feature>
<keyword evidence="4" id="KW-0800">Toxin</keyword>
<comment type="caution">
    <text evidence="9">Lacks conserved residue(s) required for the propagation of feature annotation.</text>
</comment>
<dbReference type="Proteomes" id="UP001163046">
    <property type="component" value="Unassembled WGS sequence"/>
</dbReference>
<dbReference type="InterPro" id="IPR000152">
    <property type="entry name" value="EGF-type_Asp/Asn_hydroxyl_site"/>
</dbReference>
<dbReference type="GO" id="GO:0090729">
    <property type="term" value="F:toxin activity"/>
    <property type="evidence" value="ECO:0007669"/>
    <property type="project" value="UniProtKB-KW"/>
</dbReference>
<dbReference type="GO" id="GO:0005509">
    <property type="term" value="F:calcium ion binding"/>
    <property type="evidence" value="ECO:0007669"/>
    <property type="project" value="InterPro"/>
</dbReference>
<dbReference type="FunFam" id="2.10.25.10:FF:000010">
    <property type="entry name" value="Pro-epidermal growth factor"/>
    <property type="match status" value="3"/>
</dbReference>
<dbReference type="OrthoDB" id="5977590at2759"/>
<dbReference type="Gene3D" id="1.10.10.1940">
    <property type="match status" value="4"/>
</dbReference>
<dbReference type="InterPro" id="IPR026823">
    <property type="entry name" value="cEGF"/>
</dbReference>
<dbReference type="PANTHER" id="PTHR47333:SF4">
    <property type="entry name" value="EGF-LIKE DOMAIN-CONTAINING PROTEIN"/>
    <property type="match status" value="1"/>
</dbReference>
<evidence type="ECO:0000256" key="5">
    <source>
        <dbReference type="ARBA" id="ARBA00022729"/>
    </source>
</evidence>
<evidence type="ECO:0000256" key="8">
    <source>
        <dbReference type="ARBA" id="ARBA00023180"/>
    </source>
</evidence>
<dbReference type="PROSITE" id="PS01187">
    <property type="entry name" value="EGF_CA"/>
    <property type="match status" value="2"/>
</dbReference>
<dbReference type="InterPro" id="IPR000742">
    <property type="entry name" value="EGF"/>
</dbReference>
<reference evidence="12" key="1">
    <citation type="submission" date="2023-01" db="EMBL/GenBank/DDBJ databases">
        <title>Genome assembly of the deep-sea coral Lophelia pertusa.</title>
        <authorList>
            <person name="Herrera S."/>
            <person name="Cordes E."/>
        </authorList>
    </citation>
    <scope>NUCLEOTIDE SEQUENCE</scope>
    <source>
        <strain evidence="12">USNM1676648</strain>
        <tissue evidence="12">Polyp</tissue>
    </source>
</reference>
<dbReference type="SMART" id="SM00254">
    <property type="entry name" value="ShKT"/>
    <property type="match status" value="4"/>
</dbReference>
<dbReference type="PROSITE" id="PS51670">
    <property type="entry name" value="SHKT"/>
    <property type="match status" value="4"/>
</dbReference>
<dbReference type="PROSITE" id="PS00010">
    <property type="entry name" value="ASX_HYDROXYL"/>
    <property type="match status" value="3"/>
</dbReference>